<reference evidence="1 2" key="1">
    <citation type="submission" date="2024-02" db="EMBL/GenBank/DDBJ databases">
        <title>Discinaceae phylogenomics.</title>
        <authorList>
            <person name="Dirks A.C."/>
            <person name="James T.Y."/>
        </authorList>
    </citation>
    <scope>NUCLEOTIDE SEQUENCE [LARGE SCALE GENOMIC DNA]</scope>
    <source>
        <strain evidence="1 2">ACD0624</strain>
    </source>
</reference>
<name>A0ABR3GT20_9PEZI</name>
<organism evidence="1 2">
    <name type="scientific">Discina gigas</name>
    <dbReference type="NCBI Taxonomy" id="1032678"/>
    <lineage>
        <taxon>Eukaryota</taxon>
        <taxon>Fungi</taxon>
        <taxon>Dikarya</taxon>
        <taxon>Ascomycota</taxon>
        <taxon>Pezizomycotina</taxon>
        <taxon>Pezizomycetes</taxon>
        <taxon>Pezizales</taxon>
        <taxon>Discinaceae</taxon>
        <taxon>Discina</taxon>
    </lineage>
</organism>
<dbReference type="Proteomes" id="UP001447188">
    <property type="component" value="Unassembled WGS sequence"/>
</dbReference>
<dbReference type="EMBL" id="JBBBZM010000015">
    <property type="protein sequence ID" value="KAL0639073.1"/>
    <property type="molecule type" value="Genomic_DNA"/>
</dbReference>
<gene>
    <name evidence="1" type="ORF">Q9L58_001955</name>
</gene>
<evidence type="ECO:0000313" key="1">
    <source>
        <dbReference type="EMBL" id="KAL0639073.1"/>
    </source>
</evidence>
<keyword evidence="2" id="KW-1185">Reference proteome</keyword>
<accession>A0ABR3GT20</accession>
<protein>
    <submittedName>
        <fullName evidence="1">Uncharacterized protein</fullName>
    </submittedName>
</protein>
<evidence type="ECO:0000313" key="2">
    <source>
        <dbReference type="Proteomes" id="UP001447188"/>
    </source>
</evidence>
<proteinExistence type="predicted"/>
<comment type="caution">
    <text evidence="1">The sequence shown here is derived from an EMBL/GenBank/DDBJ whole genome shotgun (WGS) entry which is preliminary data.</text>
</comment>
<sequence length="511" mass="57785">MLSSFTVKIDCFACYIVDGKYFTILTRGNAAGMGRNVINEVPIDSEEFNGTSPIDTVAQYSNMAVDWKRLKTQHFLQENNPFYGYIERPTNRFPTRKAYRVQWIYVFDPDNNTFSVAVPYHIRRIFHLQHTPRSLFGPEASPNGEISEMQKYRVLLHPVLRAHLASISVPVEPNTTLVDLYQSCSPHIQPLLSIPDAATFPIRKYLRLHLSRISSNRQQGVLEWIHTGEQARPHYSTSMTEPVSLLEVRFRQMVYGMVHLSSSSVEVQFKAARHYNSTAEWQCLRNRDQDKPLQWPVPDAEYWISNILVIPEMNMATAENLHGAIGKAIQVTNARYPQPTISSGAPPQFVCAVIISASCHVVVDVCGSSVTHTPNMPLNMPLNTRYHRGSSGGRVLLDIMYTPVPRPLPTSLPTLPVELCQMIYCYTEKYDKPRPGMSRRLFRGIAYDYGPVIFEWSLQGLCRTSEGSIFTAAVDSGTHISGGKVRLVPAHRASVYLTTEHTFFARSIALF</sequence>